<name>S5WK76_9CAUD</name>
<proteinExistence type="predicted"/>
<dbReference type="RefSeq" id="YP_008433373.1">
    <property type="nucleotide sequence ID" value="NC_022096.1"/>
</dbReference>
<sequence length="145" mass="15995">MKQERYRTTLCGRRASRRITWYHPKGLHQANGQTLVDVFVVLHIDEDAQLKLVAVSSQLGIDKRGRHVLPSNIVAPKNAYHSDPRIGIAIYACAMPVGKLEATGMAFAESMNKSLQRGDMCLPGSPDLSPSSVSAPWRVNTLQEV</sequence>
<dbReference type="KEGG" id="vg:16574728"/>
<accession>S5WK76</accession>
<evidence type="ECO:0000313" key="1">
    <source>
        <dbReference type="EMBL" id="AGS81926.1"/>
    </source>
</evidence>
<organism evidence="1 2">
    <name type="scientific">Pseudomonas phage PaBG</name>
    <dbReference type="NCBI Taxonomy" id="1335230"/>
    <lineage>
        <taxon>Viruses</taxon>
        <taxon>Duplodnaviria</taxon>
        <taxon>Heunggongvirae</taxon>
        <taxon>Uroviricota</taxon>
        <taxon>Caudoviricetes</taxon>
        <taxon>Baikalvirus</taxon>
        <taxon>Baikalvirus PaBG</taxon>
    </lineage>
</organism>
<dbReference type="EMBL" id="KF147891">
    <property type="protein sequence ID" value="AGS81926.1"/>
    <property type="molecule type" value="Genomic_DNA"/>
</dbReference>
<evidence type="ECO:0000313" key="2">
    <source>
        <dbReference type="Proteomes" id="UP000015545"/>
    </source>
</evidence>
<dbReference type="Proteomes" id="UP000015545">
    <property type="component" value="Segment"/>
</dbReference>
<gene>
    <name evidence="1" type="ORF">PaBG_00042</name>
</gene>
<reference evidence="1 2" key="1">
    <citation type="journal article" date="2014" name="Genome Announc.">
        <title>Complete Genome Sequence of the Novel Giant Pseudomonas Phage PaBG.</title>
        <authorList>
            <person name="Sykilinda N.N."/>
            <person name="Bondar A.A."/>
            <person name="Gorshkova A.S."/>
            <person name="Kurochkina L.P."/>
            <person name="Kulikov E.E."/>
            <person name="Shneider M.M."/>
            <person name="Kadykov V.A."/>
            <person name="Solovjeva N.V."/>
            <person name="Kabilov M.R."/>
            <person name="Mesyanzhinov V.V."/>
            <person name="Vlassov V.V."/>
            <person name="Drukker V.V."/>
            <person name="Miroshnikov K.A."/>
        </authorList>
    </citation>
    <scope>NUCLEOTIDE SEQUENCE [LARGE SCALE GENOMIC DNA]</scope>
</reference>
<dbReference type="GeneID" id="16574728"/>
<protein>
    <submittedName>
        <fullName evidence="1">Uncharacterized protein</fullName>
    </submittedName>
</protein>
<keyword evidence="2" id="KW-1185">Reference proteome</keyword>